<accession>A0ABV8JT81</accession>
<dbReference type="Proteomes" id="UP001595814">
    <property type="component" value="Unassembled WGS sequence"/>
</dbReference>
<organism evidence="3 4">
    <name type="scientific">Euzebyella saccharophila</name>
    <dbReference type="NCBI Taxonomy" id="679664"/>
    <lineage>
        <taxon>Bacteria</taxon>
        <taxon>Pseudomonadati</taxon>
        <taxon>Bacteroidota</taxon>
        <taxon>Flavobacteriia</taxon>
        <taxon>Flavobacteriales</taxon>
        <taxon>Flavobacteriaceae</taxon>
        <taxon>Euzebyella</taxon>
    </lineage>
</organism>
<evidence type="ECO:0000313" key="4">
    <source>
        <dbReference type="Proteomes" id="UP001595814"/>
    </source>
</evidence>
<dbReference type="InterPro" id="IPR028994">
    <property type="entry name" value="Integrin_alpha_N"/>
</dbReference>
<dbReference type="Pfam" id="PF07593">
    <property type="entry name" value="UnbV_ASPIC"/>
    <property type="match status" value="1"/>
</dbReference>
<sequence>MSENKTNISFKNILKETEEFNILTYGYIYNGGGVAIGDINNDGLQDIYFTGSMVGSHLYLNKGNFEFEEIAKEAGVFAEGLWNTGTTMVDINADGYLDIYVCRSAAKDEFKRKNLLFVNNGNLTFTEKAAEYGIDDPGYSSQGTFFDYDKDGDLDLYVVNHSIQEYASFRNLSKSLKTKRNPYFEDHFYINKNGEFLISNDEVGLVSNVLGFGLSASVSDVNNDSWPDIYISNDFNEQDYLYINNQDGTFTESLSDFIGHTSHFSMGSDIADINNDGYPEIMTLDMLPESNYRQKMVSGPDNYDKFQFLVNSGFHHQSMRNMMHLNNQGQSFSEIGQLSGIHSTDWSWAPLWADLDNDGYKDLFISNGVKRDYTNMDFMNYAVQQKMEESKVGAETAINNLLQNIPSSIEENYTYKNLDGFSFMKVNKQWGLDQETLSNGAAYADLDNDGDLDLIVNNTDERAFIYRNNGELLAKNNFLKVSLKGIGNNSYGIGAKVTVETEHKSLSQEMMPTRGFQSSVDYNLLFGLGQETQIKSVSVLWPNNQNQTLLNVGINQKILIDQNKAHDSVTIEKGASKTLFSNIDADSIITFQHSENNYIDFKREQLLPHKLSTEGPALSVADVNSDGLEDFYIGGAKGQLGKLFLQNKNGAFSGVSIESDDEFEDVDALFFDADNDGDKDLYVVSGGHENEIESVHLKDRLFLNDGKGHFRLSQNALPRISANGSCVKAADYDGDGDIDLFIGSRSVPGKYPTGPQSFLLENNGKGQFSVVTTTLAKSLQTIGMVTDAQWFDLNEDGKQDLIVVGEFMSVKILMNVNGVFVDESQNSGLENTEGWYNTIEKGDFDNDGDEDFIVGNFGLNSQLKASLEEPVQLYSKDFDSNGSLDPILTSYNMGESYPIYSKDDLVGQLSALKNRYVNYSDYADQKITDIFSSEELSDATILNAYNFASSYIENLGDGKFKIVPLPLPAQFAPVYAVQIEDFNNDGNLDALLAGNFFGTRVKYGRYDANKGALFYGDGKGNFEYVTNDISGLNINGEVRALNSIKRANDQHLLLIARNNNNVSTYHYHSN</sequence>
<proteinExistence type="predicted"/>
<comment type="caution">
    <text evidence="3">The sequence shown here is derived from an EMBL/GenBank/DDBJ whole genome shotgun (WGS) entry which is preliminary data.</text>
</comment>
<dbReference type="RefSeq" id="WP_225621274.1">
    <property type="nucleotide sequence ID" value="NZ_JACYFJ010000005.1"/>
</dbReference>
<keyword evidence="1" id="KW-0732">Signal</keyword>
<reference evidence="4" key="1">
    <citation type="journal article" date="2019" name="Int. J. Syst. Evol. Microbiol.">
        <title>The Global Catalogue of Microorganisms (GCM) 10K type strain sequencing project: providing services to taxonomists for standard genome sequencing and annotation.</title>
        <authorList>
            <consortium name="The Broad Institute Genomics Platform"/>
            <consortium name="The Broad Institute Genome Sequencing Center for Infectious Disease"/>
            <person name="Wu L."/>
            <person name="Ma J."/>
        </authorList>
    </citation>
    <scope>NUCLEOTIDE SEQUENCE [LARGE SCALE GENOMIC DNA]</scope>
    <source>
        <strain evidence="4">CECT 7477</strain>
    </source>
</reference>
<evidence type="ECO:0000313" key="3">
    <source>
        <dbReference type="EMBL" id="MFC4097839.1"/>
    </source>
</evidence>
<keyword evidence="4" id="KW-1185">Reference proteome</keyword>
<protein>
    <submittedName>
        <fullName evidence="3">VCBS repeat-containing protein</fullName>
    </submittedName>
</protein>
<dbReference type="InterPro" id="IPR011519">
    <property type="entry name" value="UnbV_ASPIC"/>
</dbReference>
<dbReference type="PANTHER" id="PTHR16026">
    <property type="entry name" value="CARTILAGE ACIDIC PROTEIN 1"/>
    <property type="match status" value="1"/>
</dbReference>
<dbReference type="SUPFAM" id="SSF69318">
    <property type="entry name" value="Integrin alpha N-terminal domain"/>
    <property type="match status" value="3"/>
</dbReference>
<evidence type="ECO:0000259" key="2">
    <source>
        <dbReference type="Pfam" id="PF07593"/>
    </source>
</evidence>
<name>A0ABV8JT81_9FLAO</name>
<feature type="domain" description="ASPIC/UnbV" evidence="2">
    <location>
        <begin position="492"/>
        <end position="558"/>
    </location>
</feature>
<dbReference type="Gene3D" id="2.130.10.130">
    <property type="entry name" value="Integrin alpha, N-terminal"/>
    <property type="match status" value="4"/>
</dbReference>
<gene>
    <name evidence="3" type="ORF">ACFOUT_18280</name>
</gene>
<dbReference type="InterPro" id="IPR013517">
    <property type="entry name" value="FG-GAP"/>
</dbReference>
<dbReference type="Pfam" id="PF13517">
    <property type="entry name" value="FG-GAP_3"/>
    <property type="match status" value="4"/>
</dbReference>
<dbReference type="EMBL" id="JBHSAW010000025">
    <property type="protein sequence ID" value="MFC4097839.1"/>
    <property type="molecule type" value="Genomic_DNA"/>
</dbReference>
<evidence type="ECO:0000256" key="1">
    <source>
        <dbReference type="ARBA" id="ARBA00022729"/>
    </source>
</evidence>
<dbReference type="PANTHER" id="PTHR16026:SF0">
    <property type="entry name" value="CARTILAGE ACIDIC PROTEIN 1"/>
    <property type="match status" value="1"/>
</dbReference>
<dbReference type="InterPro" id="IPR027039">
    <property type="entry name" value="Crtac1"/>
</dbReference>